<dbReference type="RefSeq" id="WP_113617771.1">
    <property type="nucleotide sequence ID" value="NZ_QFFJ01000002.1"/>
</dbReference>
<organism evidence="1 2">
    <name type="scientific">Chitinophaga flava</name>
    <dbReference type="NCBI Taxonomy" id="2259036"/>
    <lineage>
        <taxon>Bacteria</taxon>
        <taxon>Pseudomonadati</taxon>
        <taxon>Bacteroidota</taxon>
        <taxon>Chitinophagia</taxon>
        <taxon>Chitinophagales</taxon>
        <taxon>Chitinophagaceae</taxon>
        <taxon>Chitinophaga</taxon>
    </lineage>
</organism>
<accession>A0A365XSD2</accession>
<gene>
    <name evidence="1" type="ORF">DF182_21045</name>
</gene>
<sequence length="216" mass="23652">MNNNFQENEKALLILKSKGPQPLAVVAEALGITVEGARFQLLKLANEGLLQATSVSKGKGRPQQIWSLTKLGHCRFPDSHAELTVRLINSIRDTLGPEALQQVIESSKKTSLDKYLQATGSENTLEGKINKLAEARDAEGYMACVEKDGDGYMLIENHCPICVAAEVCQGFCTAELETFRTVMGKDTQVKRVEHLLSGARRCAYRISPAQPGKAEH</sequence>
<protein>
    <submittedName>
        <fullName evidence="1">MarR family transcriptional regulator</fullName>
    </submittedName>
</protein>
<name>A0A365XSD2_9BACT</name>
<dbReference type="InterPro" id="IPR036390">
    <property type="entry name" value="WH_DNA-bd_sf"/>
</dbReference>
<comment type="caution">
    <text evidence="1">The sequence shown here is derived from an EMBL/GenBank/DDBJ whole genome shotgun (WGS) entry which is preliminary data.</text>
</comment>
<evidence type="ECO:0000313" key="2">
    <source>
        <dbReference type="Proteomes" id="UP000253410"/>
    </source>
</evidence>
<reference evidence="1 2" key="1">
    <citation type="submission" date="2018-05" db="EMBL/GenBank/DDBJ databases">
        <title>Chitinophaga sp. K3CV102501T nov., isolated from isolated from a monsoon evergreen broad-leaved forest soil.</title>
        <authorList>
            <person name="Lv Y."/>
        </authorList>
    </citation>
    <scope>NUCLEOTIDE SEQUENCE [LARGE SCALE GENOMIC DNA]</scope>
    <source>
        <strain evidence="1 2">GDMCC 1.1325</strain>
    </source>
</reference>
<proteinExistence type="predicted"/>
<dbReference type="EMBL" id="QFFJ01000002">
    <property type="protein sequence ID" value="RBL89028.1"/>
    <property type="molecule type" value="Genomic_DNA"/>
</dbReference>
<dbReference type="SUPFAM" id="SSF46785">
    <property type="entry name" value="Winged helix' DNA-binding domain"/>
    <property type="match status" value="1"/>
</dbReference>
<dbReference type="OrthoDB" id="155998at2"/>
<keyword evidence="2" id="KW-1185">Reference proteome</keyword>
<dbReference type="AlphaFoldDB" id="A0A365XSD2"/>
<dbReference type="Proteomes" id="UP000253410">
    <property type="component" value="Unassembled WGS sequence"/>
</dbReference>
<evidence type="ECO:0000313" key="1">
    <source>
        <dbReference type="EMBL" id="RBL89028.1"/>
    </source>
</evidence>